<gene>
    <name evidence="1" type="ORF">GLV84_04985</name>
</gene>
<proteinExistence type="predicted"/>
<protein>
    <recommendedName>
        <fullName evidence="3">Pathogenicity island protein</fullName>
    </recommendedName>
</protein>
<organism evidence="1 2">
    <name type="scientific">Staphylococcus agnetis</name>
    <dbReference type="NCBI Taxonomy" id="985762"/>
    <lineage>
        <taxon>Bacteria</taxon>
        <taxon>Bacillati</taxon>
        <taxon>Bacillota</taxon>
        <taxon>Bacilli</taxon>
        <taxon>Bacillales</taxon>
        <taxon>Staphylococcaceae</taxon>
        <taxon>Staphylococcus</taxon>
    </lineage>
</organism>
<dbReference type="RefSeq" id="WP_167697046.1">
    <property type="nucleotide sequence ID" value="NZ_WMFL01000064.1"/>
</dbReference>
<accession>A0AAW9YUJ5</accession>
<evidence type="ECO:0000313" key="2">
    <source>
        <dbReference type="Proteomes" id="UP000646308"/>
    </source>
</evidence>
<name>A0AAW9YUJ5_9STAP</name>
<evidence type="ECO:0000313" key="1">
    <source>
        <dbReference type="EMBL" id="NJI02214.1"/>
    </source>
</evidence>
<dbReference type="EMBL" id="WMFL01000064">
    <property type="protein sequence ID" value="NJI02214.1"/>
    <property type="molecule type" value="Genomic_DNA"/>
</dbReference>
<dbReference type="AlphaFoldDB" id="A0AAW9YUJ5"/>
<evidence type="ECO:0008006" key="3">
    <source>
        <dbReference type="Google" id="ProtNLM"/>
    </source>
</evidence>
<dbReference type="Proteomes" id="UP000646308">
    <property type="component" value="Unassembled WGS sequence"/>
</dbReference>
<sequence length="69" mass="8352">MENNLFEEIYEILESTVNDPRSEFEHKISQDGKERTEIYNREQHLQFVCEVVMEMIENNIVFEGEKIEQ</sequence>
<reference evidence="1" key="1">
    <citation type="submission" date="2019-11" db="EMBL/GenBank/DDBJ databases">
        <title>Whole genome comparisons of Staphylococcus agnetis isolates from cattle and chickens.</title>
        <authorList>
            <person name="Rhoads D."/>
            <person name="Shwani A."/>
            <person name="Adkins P."/>
            <person name="Calcutt M."/>
            <person name="Middleton J."/>
        </authorList>
    </citation>
    <scope>NUCLEOTIDE SEQUENCE</scope>
    <source>
        <strain evidence="1">1387</strain>
    </source>
</reference>
<comment type="caution">
    <text evidence="1">The sequence shown here is derived from an EMBL/GenBank/DDBJ whole genome shotgun (WGS) entry which is preliminary data.</text>
</comment>